<evidence type="ECO:0000259" key="1">
    <source>
        <dbReference type="Pfam" id="PF20248"/>
    </source>
</evidence>
<dbReference type="InterPro" id="IPR046538">
    <property type="entry name" value="DUF6603"/>
</dbReference>
<dbReference type="RefSeq" id="WP_010412815.1">
    <property type="nucleotide sequence ID" value="NZ_MCRM02000029.1"/>
</dbReference>
<feature type="domain" description="DUF6603" evidence="1">
    <location>
        <begin position="912"/>
        <end position="1403"/>
    </location>
</feature>
<comment type="caution">
    <text evidence="2">The sequence shown here is derived from an EMBL/GenBank/DDBJ whole genome shotgun (WGS) entry which is preliminary data.</text>
</comment>
<accession>A0ABX4YDX7</accession>
<evidence type="ECO:0000313" key="2">
    <source>
        <dbReference type="EMBL" id="PNV72637.1"/>
    </source>
</evidence>
<dbReference type="EMBL" id="MCRM02000029">
    <property type="protein sequence ID" value="PNV72637.1"/>
    <property type="molecule type" value="Genomic_DNA"/>
</dbReference>
<sequence length="1597" mass="174678">MPTVETQTFALKLLTDLFNRTKNTAGDLLIDQNFLGQDHLPKIWNTVFNVDHLKLGSIQVGAQDTSTGNFTVSGKIDLIPFQNKGIQLQNLGAQIQFYASRDSTKPTETVIECVIDFQGLPTEWDILSLYPYLPPYVNYQTDMLAEGAQESFLRKISFQDIQTRFSSYDFWRVQNEEAETPGLQLLTTLSSDPTLGLELLRAGFNFSSTIKAEGDFWDEVKLIRPDLNTLSIFGVIGVDDQGSGSALIGHSLQDVTTKLYPSVSIGGLKIELRRLCIYSGLENISGAPPGFFFEVYLGSEGSGLDLIVQTGIGSTSARILGIFDKGITLSEIENLLGLSDLATMLPAGHELGQLTLNYLELGISISPMRLDTLEFHITTEKPISLFHDKVQITPTLIWNRYYPQGSDSATSTLSIAGDWILGGTEFYTSLDPSSGGFFVSMKADQSLNAGELINRFFSTKELPDIDIVDFELDGNFKDSSFSFEIDCTTDWEIDFGGNLPVVLSQLGIQGEYGPPDGDPSGDPSSTGSIVGILLIGNWNLDVEIDWGTSLSIEVQIPQINVSWLIDQLLHEIHIPLELPDFTIQNLDVKITPKTKEFNIQGGSSDTIEFFSGLDLKIDSFQAQRKLTDPTKGIYSSTASISITLDVGGVGLVLSGTYDSSLSLQTGKPSTEWNFKLQQQNTPIPFGKLIEKFGSWIGVDLPMWVGDLNLQQFYLEFNVGNANKYFITSGAVYDGTTLLGRFSFFAEKNDPADTYLGSMQDYLTSINSGTYQSPPNTYWDYILDFEVEINIDAASFPLVGSEINSIQAMKLQSIACAIASRKFTQNEIGTLVNRLPQGALIPPVKDIDKGKNFSTHVQLGSSVMSLALPLDGPPVGGAGNNFPVDPATPLPPNYPITPAQRSTVDKTKWFALNIHLGSVTLQRIGVRFENSKVTFLLDAYLSMGGIEIGLAGLGVTSPFDHFQPSFMLEGLSITYSNPPVTIGGGFLKAAEGLYEGQAILGLTQFELSALGAYSNRNGTVSFFVYLDYSQPLGGPPYFYVMGLAGGFGYNFTLNVPDVDQIRNFPFVQIAEGSESSANSDPVAMLQYLDENRITVPKSGEYWFAAGIRFLTFQMIDSFALATAQLGDHFELDLVGLSTLTIPQGVSNPIAEAQMALKASFDPQNGFFGISAQLTPSSYVLSKDCHLTGGFAYFVWLGGDHAGDFVVTFGGYHPSFQVPSHYPNVPRLGIYWQIGSNISIQGYSYFALTPGYLMAGGGLEAVWSCGDLSAWFSAYVDFLLRWKPFHYDADCGVDIGVSYRFSIDLLFYTIHITITVHIGADIHFWGPDFSGVAEIHLWIVSFSISFGDSGQHPDPIKWSEFKTSFLPQQDGQTRGFEITATSGIVKDLSKDTSSKVQWVINPHTLHLSFATSIPLRKTSFGKDTLTSENPTFGIAPMNRKSSDILNSAASITITRDGESAEGDFVLIPLYKNVPDSLWGQSISADLNSKAILSGILMGYEIAPKPIPNPAVTASIPVFRLEFADDPILNAYDWETVTEPNLGNLNPEQRREKIITTISQTADARSALFSAFGFAPGDFDLSNLSKGSDNAFLIPPKIYS</sequence>
<name>A0ABX4YDX7_9LEPT</name>
<protein>
    <recommendedName>
        <fullName evidence="1">DUF6603 domain-containing protein</fullName>
    </recommendedName>
</protein>
<keyword evidence="3" id="KW-1185">Reference proteome</keyword>
<organism evidence="2 3">
    <name type="scientific">Leptospira inadai serovar Lyme</name>
    <dbReference type="NCBI Taxonomy" id="293084"/>
    <lineage>
        <taxon>Bacteria</taxon>
        <taxon>Pseudomonadati</taxon>
        <taxon>Spirochaetota</taxon>
        <taxon>Spirochaetia</taxon>
        <taxon>Leptospirales</taxon>
        <taxon>Leptospiraceae</taxon>
        <taxon>Leptospira</taxon>
    </lineage>
</organism>
<evidence type="ECO:0000313" key="3">
    <source>
        <dbReference type="Proteomes" id="UP000094669"/>
    </source>
</evidence>
<dbReference type="Pfam" id="PF20248">
    <property type="entry name" value="DUF6603"/>
    <property type="match status" value="1"/>
</dbReference>
<reference evidence="2" key="1">
    <citation type="submission" date="2018-01" db="EMBL/GenBank/DDBJ databases">
        <title>Genomic characterization of Leptospira inadai serogroup Lyme isolated from captured rat in Brazil and comparative analysis with human reference strain.</title>
        <authorList>
            <person name="Moreno L.Z."/>
            <person name="Loureiro A.P."/>
            <person name="Miraglia F."/>
            <person name="Kremer F.S."/>
            <person name="Eslabao M.R."/>
            <person name="Dellagostin O.A."/>
            <person name="Lilenbaum W."/>
            <person name="Moreno A.M."/>
        </authorList>
    </citation>
    <scope>NUCLEOTIDE SEQUENCE [LARGE SCALE GENOMIC DNA]</scope>
    <source>
        <strain evidence="2">M34/99</strain>
    </source>
</reference>
<gene>
    <name evidence="2" type="ORF">BES34_018940</name>
</gene>
<dbReference type="Proteomes" id="UP000094669">
    <property type="component" value="Unassembled WGS sequence"/>
</dbReference>
<proteinExistence type="predicted"/>